<comment type="caution">
    <text evidence="1">The sequence shown here is derived from an EMBL/GenBank/DDBJ whole genome shotgun (WGS) entry which is preliminary data.</text>
</comment>
<accession>A0ABS9E492</accession>
<proteinExistence type="predicted"/>
<gene>
    <name evidence="1" type="ORF">L2A60_18925</name>
</gene>
<evidence type="ECO:0000313" key="1">
    <source>
        <dbReference type="EMBL" id="MCF3948731.1"/>
    </source>
</evidence>
<dbReference type="EMBL" id="JAKGBZ010000074">
    <property type="protein sequence ID" value="MCF3948731.1"/>
    <property type="molecule type" value="Genomic_DNA"/>
</dbReference>
<organism evidence="1 2">
    <name type="scientific">Acidiphilium iwatense</name>
    <dbReference type="NCBI Taxonomy" id="768198"/>
    <lineage>
        <taxon>Bacteria</taxon>
        <taxon>Pseudomonadati</taxon>
        <taxon>Pseudomonadota</taxon>
        <taxon>Alphaproteobacteria</taxon>
        <taxon>Acetobacterales</taxon>
        <taxon>Acidocellaceae</taxon>
        <taxon>Acidiphilium</taxon>
    </lineage>
</organism>
<protein>
    <submittedName>
        <fullName evidence="1">Uncharacterized protein</fullName>
    </submittedName>
</protein>
<name>A0ABS9E492_9PROT</name>
<reference evidence="1 2" key="1">
    <citation type="submission" date="2022-01" db="EMBL/GenBank/DDBJ databases">
        <authorList>
            <person name="Won M."/>
            <person name="Kim S.-J."/>
            <person name="Kwon S.-W."/>
        </authorList>
    </citation>
    <scope>NUCLEOTIDE SEQUENCE [LARGE SCALE GENOMIC DNA]</scope>
    <source>
        <strain evidence="1 2">KCTC 23505</strain>
    </source>
</reference>
<dbReference type="Proteomes" id="UP001521209">
    <property type="component" value="Unassembled WGS sequence"/>
</dbReference>
<sequence>MGGGDVDCRQDRLFDPQPDGVGKVWAAFQDEQASLMALRGPFDGFVEKVIRASTTCLIMADHNR</sequence>
<keyword evidence="2" id="KW-1185">Reference proteome</keyword>
<feature type="non-terminal residue" evidence="1">
    <location>
        <position position="64"/>
    </location>
</feature>
<evidence type="ECO:0000313" key="2">
    <source>
        <dbReference type="Proteomes" id="UP001521209"/>
    </source>
</evidence>